<dbReference type="RefSeq" id="WP_015329430.1">
    <property type="nucleotide sequence ID" value="NC_020054.1"/>
</dbReference>
<dbReference type="eggNOG" id="COG3193">
    <property type="taxonomic scope" value="Bacteria"/>
</dbReference>
<gene>
    <name evidence="9" type="ORF">FAES_0316</name>
</gene>
<feature type="chain" id="PRO_5003630921" evidence="6">
    <location>
        <begin position="21"/>
        <end position="460"/>
    </location>
</feature>
<dbReference type="HOGENOM" id="CLU_015553_3_0_10"/>
<protein>
    <submittedName>
        <fullName evidence="9">RagB/SusD domain protein</fullName>
    </submittedName>
</protein>
<accession>I0K2H7</accession>
<evidence type="ECO:0000256" key="2">
    <source>
        <dbReference type="ARBA" id="ARBA00006275"/>
    </source>
</evidence>
<dbReference type="EMBL" id="HE796683">
    <property type="protein sequence ID" value="CCG98330.1"/>
    <property type="molecule type" value="Genomic_DNA"/>
</dbReference>
<keyword evidence="4" id="KW-0472">Membrane</keyword>
<feature type="signal peptide" evidence="6">
    <location>
        <begin position="1"/>
        <end position="20"/>
    </location>
</feature>
<dbReference type="KEGG" id="fae:FAES_0316"/>
<dbReference type="STRING" id="1166018.FAES_0316"/>
<keyword evidence="10" id="KW-1185">Reference proteome</keyword>
<evidence type="ECO:0000259" key="8">
    <source>
        <dbReference type="Pfam" id="PF14322"/>
    </source>
</evidence>
<dbReference type="InterPro" id="IPR033985">
    <property type="entry name" value="SusD-like_N"/>
</dbReference>
<organism evidence="9 10">
    <name type="scientific">Fibrella aestuarina BUZ 2</name>
    <dbReference type="NCBI Taxonomy" id="1166018"/>
    <lineage>
        <taxon>Bacteria</taxon>
        <taxon>Pseudomonadati</taxon>
        <taxon>Bacteroidota</taxon>
        <taxon>Cytophagia</taxon>
        <taxon>Cytophagales</taxon>
        <taxon>Spirosomataceae</taxon>
        <taxon>Fibrella</taxon>
    </lineage>
</organism>
<feature type="domain" description="RagB/SusD" evidence="7">
    <location>
        <begin position="349"/>
        <end position="434"/>
    </location>
</feature>
<dbReference type="SUPFAM" id="SSF48452">
    <property type="entry name" value="TPR-like"/>
    <property type="match status" value="1"/>
</dbReference>
<dbReference type="InterPro" id="IPR012944">
    <property type="entry name" value="SusD_RagB_dom"/>
</dbReference>
<dbReference type="PATRIC" id="fig|1166018.3.peg.324"/>
<evidence type="ECO:0000256" key="5">
    <source>
        <dbReference type="ARBA" id="ARBA00023237"/>
    </source>
</evidence>
<evidence type="ECO:0000256" key="4">
    <source>
        <dbReference type="ARBA" id="ARBA00023136"/>
    </source>
</evidence>
<evidence type="ECO:0000259" key="7">
    <source>
        <dbReference type="Pfam" id="PF07980"/>
    </source>
</evidence>
<keyword evidence="5" id="KW-0998">Cell outer membrane</keyword>
<dbReference type="CDD" id="cd08977">
    <property type="entry name" value="SusD"/>
    <property type="match status" value="1"/>
</dbReference>
<evidence type="ECO:0000256" key="6">
    <source>
        <dbReference type="SAM" id="SignalP"/>
    </source>
</evidence>
<comment type="similarity">
    <text evidence="2">Belongs to the SusD family.</text>
</comment>
<dbReference type="InterPro" id="IPR011990">
    <property type="entry name" value="TPR-like_helical_dom_sf"/>
</dbReference>
<dbReference type="PROSITE" id="PS51257">
    <property type="entry name" value="PROKAR_LIPOPROTEIN"/>
    <property type="match status" value="1"/>
</dbReference>
<dbReference type="Proteomes" id="UP000011058">
    <property type="component" value="Chromosome"/>
</dbReference>
<feature type="domain" description="SusD-like N-terminal" evidence="8">
    <location>
        <begin position="88"/>
        <end position="230"/>
    </location>
</feature>
<evidence type="ECO:0000256" key="3">
    <source>
        <dbReference type="ARBA" id="ARBA00022729"/>
    </source>
</evidence>
<dbReference type="AlphaFoldDB" id="I0K2H7"/>
<name>I0K2H7_9BACT</name>
<evidence type="ECO:0000256" key="1">
    <source>
        <dbReference type="ARBA" id="ARBA00004442"/>
    </source>
</evidence>
<dbReference type="Pfam" id="PF14322">
    <property type="entry name" value="SusD-like_3"/>
    <property type="match status" value="1"/>
</dbReference>
<dbReference type="GO" id="GO:0009279">
    <property type="term" value="C:cell outer membrane"/>
    <property type="evidence" value="ECO:0007669"/>
    <property type="project" value="UniProtKB-SubCell"/>
</dbReference>
<dbReference type="Pfam" id="PF07980">
    <property type="entry name" value="SusD_RagB"/>
    <property type="match status" value="1"/>
</dbReference>
<proteinExistence type="inferred from homology"/>
<evidence type="ECO:0000313" key="10">
    <source>
        <dbReference type="Proteomes" id="UP000011058"/>
    </source>
</evidence>
<evidence type="ECO:0000313" key="9">
    <source>
        <dbReference type="EMBL" id="CCG98330.1"/>
    </source>
</evidence>
<dbReference type="Gene3D" id="1.25.40.390">
    <property type="match status" value="1"/>
</dbReference>
<comment type="subcellular location">
    <subcellularLocation>
        <location evidence="1">Cell outer membrane</location>
    </subcellularLocation>
</comment>
<sequence>MKKKLMLTSLAVVLSLSACTDKLELQPRQSIDAATALSDAQAVESAIIGSYGILGGGALYGTNFNLLSELQGSEGYVSWRGTFASYREVANKTYTNANAEAQRTWLAAYGAINNVNGVLNALNVVTDADQKSTLEGEARFIRGILFFELVRYYALPWGATSGNTQLGIPLVLTPSSDVNQANTQTPRSTVAQTYTQVIDDLTKAASLLPDDNGTRADRYTALAFLARVYLQQGNYAAALAAANSVITSGYYRLNPSVTSIFRNRNTQESIFEIQQNDQNNAGTANDGLTTFYASIPTAGGGRIGRSDVRIISTFVNSYAATDARRTELLYVGALGGASQYYTGKFTDFGANIPVIRLAEMYLIRAEANLQLGSATGASPLADVNLIRARAGVAPLTGTLTLAQIVQERRWELAFEGLRIHDIKRLRLSTGTFAWNAPKLVFPIPKREIDVNPAIVQNEGY</sequence>
<keyword evidence="3 6" id="KW-0732">Signal</keyword>
<reference evidence="9 10" key="1">
    <citation type="journal article" date="2012" name="J. Bacteriol.">
        <title>Genome Sequence of Fibrella aestuarina BUZ 2T, a Filamentous Marine Bacterium.</title>
        <authorList>
            <person name="Filippini M."/>
            <person name="Qi W."/>
            <person name="Blom J."/>
            <person name="Goesmann A."/>
            <person name="Smits T.H."/>
            <person name="Bagheri H.C."/>
        </authorList>
    </citation>
    <scope>NUCLEOTIDE SEQUENCE [LARGE SCALE GENOMIC DNA]</scope>
    <source>
        <strain evidence="10">BUZ 2T</strain>
    </source>
</reference>